<keyword evidence="2" id="KW-1185">Reference proteome</keyword>
<dbReference type="EMBL" id="CP003125">
    <property type="protein sequence ID" value="AEV18328.1"/>
    <property type="molecule type" value="Genomic_DNA"/>
</dbReference>
<proteinExistence type="predicted"/>
<evidence type="ECO:0000313" key="2">
    <source>
        <dbReference type="Proteomes" id="UP000005636"/>
    </source>
</evidence>
<gene>
    <name evidence="1" type="ORF">GTCCBUS3UF5_10090</name>
</gene>
<sequence length="37" mass="4546">MFVFMPFRLETNRTEMDLNINWLIGEGYTFSGWRDEE</sequence>
<name>A0ABM5MFB4_GEOTH</name>
<dbReference type="Proteomes" id="UP000005636">
    <property type="component" value="Chromosome"/>
</dbReference>
<organism evidence="1 2">
    <name type="scientific">Geobacillus thermoleovorans CCB_US3_UF5</name>
    <dbReference type="NCBI Taxonomy" id="1111068"/>
    <lineage>
        <taxon>Bacteria</taxon>
        <taxon>Bacillati</taxon>
        <taxon>Bacillota</taxon>
        <taxon>Bacilli</taxon>
        <taxon>Bacillales</taxon>
        <taxon>Anoxybacillaceae</taxon>
        <taxon>Geobacillus</taxon>
        <taxon>Geobacillus thermoleovorans group</taxon>
    </lineage>
</organism>
<reference evidence="1 2" key="1">
    <citation type="submission" date="2011-11" db="EMBL/GenBank/DDBJ databases">
        <title>Complete genome sequence of thermophilic Geobacillus thermoleovorans CCB_US3_UF5.</title>
        <authorList>
            <person name="Muhd Sakaff M.K.L."/>
            <person name="Abdul Rahman A.Y."/>
            <person name="Saito J.A."/>
            <person name="Hou S."/>
            <person name="Alam M."/>
        </authorList>
    </citation>
    <scope>NUCLEOTIDE SEQUENCE [LARGE SCALE GENOMIC DNA]</scope>
    <source>
        <strain evidence="1 2">CCB_US3_UF5</strain>
    </source>
</reference>
<evidence type="ECO:0000313" key="1">
    <source>
        <dbReference type="EMBL" id="AEV18328.1"/>
    </source>
</evidence>
<accession>A0ABM5MFB4</accession>
<protein>
    <submittedName>
        <fullName evidence="1">Uncharacterized protein</fullName>
    </submittedName>
</protein>